<feature type="domain" description="AB hydrolase-1" evidence="1">
    <location>
        <begin position="4"/>
        <end position="228"/>
    </location>
</feature>
<reference evidence="3" key="1">
    <citation type="journal article" date="2019" name="Int. J. Syst. Evol. Microbiol.">
        <title>The Global Catalogue of Microorganisms (GCM) 10K type strain sequencing project: providing services to taxonomists for standard genome sequencing and annotation.</title>
        <authorList>
            <consortium name="The Broad Institute Genomics Platform"/>
            <consortium name="The Broad Institute Genome Sequencing Center for Infectious Disease"/>
            <person name="Wu L."/>
            <person name="Ma J."/>
        </authorList>
    </citation>
    <scope>NUCLEOTIDE SEQUENCE [LARGE SCALE GENOMIC DNA]</scope>
    <source>
        <strain evidence="3">CCUG 62982</strain>
    </source>
</reference>
<evidence type="ECO:0000313" key="3">
    <source>
        <dbReference type="Proteomes" id="UP001596977"/>
    </source>
</evidence>
<evidence type="ECO:0000259" key="1">
    <source>
        <dbReference type="Pfam" id="PF12697"/>
    </source>
</evidence>
<dbReference type="InterPro" id="IPR000073">
    <property type="entry name" value="AB_hydrolase_1"/>
</dbReference>
<protein>
    <submittedName>
        <fullName evidence="2">Alpha/beta fold hydrolase</fullName>
    </submittedName>
</protein>
<dbReference type="EMBL" id="JBHTJG010000002">
    <property type="protein sequence ID" value="MFD0945892.1"/>
    <property type="molecule type" value="Genomic_DNA"/>
</dbReference>
<accession>A0ABW3H8Z5</accession>
<sequence>MTTFVMIHGAWHGGWSFEPLRARIEGAGHALVAPDLPGMGTAAPTLAQWGDFAAALCRAARPGKVILCGHSRGGIVVSQAAETTPEAIDASVYICAMLIPPGMSRADWKARQVPNPAFDAIIRPGPGYSTIDTAHAIPVFAQLSPPDAAADAMTRLAGEPNGPRGTPLMLTPERYGSVPRHYIECLHDRTIPIADQRAMQAMQPCASVRSLEADHSPFLSAPDALADALLQIAETVAQ</sequence>
<dbReference type="PANTHER" id="PTHR10992">
    <property type="entry name" value="METHYLESTERASE FAMILY MEMBER"/>
    <property type="match status" value="1"/>
</dbReference>
<organism evidence="2 3">
    <name type="scientific">Sphingomonas canadensis</name>
    <dbReference type="NCBI Taxonomy" id="1219257"/>
    <lineage>
        <taxon>Bacteria</taxon>
        <taxon>Pseudomonadati</taxon>
        <taxon>Pseudomonadota</taxon>
        <taxon>Alphaproteobacteria</taxon>
        <taxon>Sphingomonadales</taxon>
        <taxon>Sphingomonadaceae</taxon>
        <taxon>Sphingomonas</taxon>
    </lineage>
</organism>
<keyword evidence="2" id="KW-0378">Hydrolase</keyword>
<dbReference type="InterPro" id="IPR045889">
    <property type="entry name" value="MES/HNL"/>
</dbReference>
<dbReference type="Gene3D" id="3.40.50.1820">
    <property type="entry name" value="alpha/beta hydrolase"/>
    <property type="match status" value="1"/>
</dbReference>
<keyword evidence="3" id="KW-1185">Reference proteome</keyword>
<dbReference type="Proteomes" id="UP001596977">
    <property type="component" value="Unassembled WGS sequence"/>
</dbReference>
<dbReference type="InterPro" id="IPR029058">
    <property type="entry name" value="AB_hydrolase_fold"/>
</dbReference>
<comment type="caution">
    <text evidence="2">The sequence shown here is derived from an EMBL/GenBank/DDBJ whole genome shotgun (WGS) entry which is preliminary data.</text>
</comment>
<dbReference type="GO" id="GO:0016787">
    <property type="term" value="F:hydrolase activity"/>
    <property type="evidence" value="ECO:0007669"/>
    <property type="project" value="UniProtKB-KW"/>
</dbReference>
<evidence type="ECO:0000313" key="2">
    <source>
        <dbReference type="EMBL" id="MFD0945892.1"/>
    </source>
</evidence>
<gene>
    <name evidence="2" type="ORF">ACFQ1E_06035</name>
</gene>
<dbReference type="SUPFAM" id="SSF53474">
    <property type="entry name" value="alpha/beta-Hydrolases"/>
    <property type="match status" value="1"/>
</dbReference>
<dbReference type="PANTHER" id="PTHR10992:SF872">
    <property type="entry name" value="METHYLESTERASE 11, CHLOROPLASTIC-RELATED"/>
    <property type="match status" value="1"/>
</dbReference>
<dbReference type="RefSeq" id="WP_264943306.1">
    <property type="nucleotide sequence ID" value="NZ_JAPDRA010000002.1"/>
</dbReference>
<name>A0ABW3H8Z5_9SPHN</name>
<dbReference type="Pfam" id="PF12697">
    <property type="entry name" value="Abhydrolase_6"/>
    <property type="match status" value="1"/>
</dbReference>
<proteinExistence type="predicted"/>